<comment type="function">
    <text evidence="11">Na(+)/H(+) antiporter that extrudes sodium in exchange for external protons.</text>
</comment>
<feature type="transmembrane region" description="Helical" evidence="11">
    <location>
        <begin position="378"/>
        <end position="398"/>
    </location>
</feature>
<keyword evidence="9 11" id="KW-0472">Membrane</keyword>
<organism evidence="13 14">
    <name type="scientific">Flexivirga oryzae</name>
    <dbReference type="NCBI Taxonomy" id="1794944"/>
    <lineage>
        <taxon>Bacteria</taxon>
        <taxon>Bacillati</taxon>
        <taxon>Actinomycetota</taxon>
        <taxon>Actinomycetes</taxon>
        <taxon>Micrococcales</taxon>
        <taxon>Dermacoccaceae</taxon>
        <taxon>Flexivirga</taxon>
    </lineage>
</organism>
<sequence>MTIRPIRRAFARGDWPEARRIAGLLRQETVGGAVLLLAALAALVWANSPWRDAYHALTAWHLGPDVLDLDLSLAHWTSDGLLAIFFFLAGLELKHEFTHGALRDPGKAAVPIVAACSGVALPAILYAGWQVYDDGTLAGWAIPTATDIAFALAVLAVIGTHLPSALRSFLLTLAVVDDLIAISIIAFFYTSSISIGWLVVALVALAGFASTLRYGRNPVLLLATALLAWLAVLNSGVHATVAGVALGLLMPVTAGPGERVSFGGRVDRWLRPVSAGFCVPAFAFCAAGVTVVGGGLGDAIGDPVFIGVVIGLVVGKTIGVFGGTFLTVRLTRAELDDELTWPDIFGLALLAGVGFTVSLLIGELAFGGGSVTDDHVKLGVLAGSLLAALLASVCLRLRNATYRRIHEAESRDADGDGVPDCYAPERAPAPTTDPPGNPGR</sequence>
<evidence type="ECO:0000256" key="2">
    <source>
        <dbReference type="ARBA" id="ARBA00022448"/>
    </source>
</evidence>
<feature type="transmembrane region" description="Helical" evidence="11">
    <location>
        <begin position="73"/>
        <end position="91"/>
    </location>
</feature>
<dbReference type="RefSeq" id="WP_183321420.1">
    <property type="nucleotide sequence ID" value="NZ_JACHVQ010000002.1"/>
</dbReference>
<dbReference type="GO" id="GO:0015385">
    <property type="term" value="F:sodium:proton antiporter activity"/>
    <property type="evidence" value="ECO:0007669"/>
    <property type="project" value="UniProtKB-UniRule"/>
</dbReference>
<evidence type="ECO:0000256" key="3">
    <source>
        <dbReference type="ARBA" id="ARBA00022449"/>
    </source>
</evidence>
<evidence type="ECO:0000256" key="10">
    <source>
        <dbReference type="ARBA" id="ARBA00023201"/>
    </source>
</evidence>
<dbReference type="InterPro" id="IPR023171">
    <property type="entry name" value="Na/H_antiporter_dom_sf"/>
</dbReference>
<dbReference type="GO" id="GO:0005886">
    <property type="term" value="C:plasma membrane"/>
    <property type="evidence" value="ECO:0007669"/>
    <property type="project" value="UniProtKB-SubCell"/>
</dbReference>
<keyword evidence="8 11" id="KW-0406">Ion transport</keyword>
<evidence type="ECO:0000256" key="9">
    <source>
        <dbReference type="ARBA" id="ARBA00023136"/>
    </source>
</evidence>
<accession>A0A839NEX0</accession>
<feature type="transmembrane region" description="Helical" evidence="11">
    <location>
        <begin position="269"/>
        <end position="292"/>
    </location>
</feature>
<evidence type="ECO:0000256" key="4">
    <source>
        <dbReference type="ARBA" id="ARBA00022475"/>
    </source>
</evidence>
<feature type="transmembrane region" description="Helical" evidence="11">
    <location>
        <begin position="304"/>
        <end position="324"/>
    </location>
</feature>
<dbReference type="GO" id="GO:0006885">
    <property type="term" value="P:regulation of pH"/>
    <property type="evidence" value="ECO:0007669"/>
    <property type="project" value="UniProtKB-UniRule"/>
</dbReference>
<evidence type="ECO:0000313" key="13">
    <source>
        <dbReference type="EMBL" id="MBB2893052.1"/>
    </source>
</evidence>
<evidence type="ECO:0000256" key="7">
    <source>
        <dbReference type="ARBA" id="ARBA00023053"/>
    </source>
</evidence>
<dbReference type="Gene3D" id="1.20.1530.10">
    <property type="entry name" value="Na+/H+ antiporter like domain"/>
    <property type="match status" value="1"/>
</dbReference>
<comment type="catalytic activity">
    <reaction evidence="11">
        <text>Na(+)(in) + 2 H(+)(out) = Na(+)(out) + 2 H(+)(in)</text>
        <dbReference type="Rhea" id="RHEA:29251"/>
        <dbReference type="ChEBI" id="CHEBI:15378"/>
        <dbReference type="ChEBI" id="CHEBI:29101"/>
    </reaction>
</comment>
<dbReference type="HAMAP" id="MF_01844">
    <property type="entry name" value="NhaA"/>
    <property type="match status" value="1"/>
</dbReference>
<evidence type="ECO:0000313" key="14">
    <source>
        <dbReference type="Proteomes" id="UP000559182"/>
    </source>
</evidence>
<feature type="compositionally biased region" description="Pro residues" evidence="12">
    <location>
        <begin position="431"/>
        <end position="440"/>
    </location>
</feature>
<reference evidence="13 14" key="1">
    <citation type="submission" date="2020-08" db="EMBL/GenBank/DDBJ databases">
        <title>Sequencing the genomes of 1000 actinobacteria strains.</title>
        <authorList>
            <person name="Klenk H.-P."/>
        </authorList>
    </citation>
    <scope>NUCLEOTIDE SEQUENCE [LARGE SCALE GENOMIC DNA]</scope>
    <source>
        <strain evidence="13 14">DSM 105369</strain>
    </source>
</reference>
<keyword evidence="7 11" id="KW-0915">Sodium</keyword>
<comment type="similarity">
    <text evidence="11">Belongs to the NhaA Na(+)/H(+) (TC 2.A.33) antiporter family.</text>
</comment>
<evidence type="ECO:0000256" key="1">
    <source>
        <dbReference type="ARBA" id="ARBA00004429"/>
    </source>
</evidence>
<dbReference type="NCBIfam" id="TIGR00773">
    <property type="entry name" value="NhaA"/>
    <property type="match status" value="1"/>
</dbReference>
<comment type="subcellular location">
    <subcellularLocation>
        <location evidence="1">Cell inner membrane</location>
        <topology evidence="1">Multi-pass membrane protein</topology>
    </subcellularLocation>
    <subcellularLocation>
        <location evidence="11">Cell membrane</location>
        <topology evidence="11">Multi-pass membrane protein</topology>
    </subcellularLocation>
</comment>
<dbReference type="InterPro" id="IPR004670">
    <property type="entry name" value="NhaA"/>
</dbReference>
<name>A0A839NEX0_9MICO</name>
<feature type="transmembrane region" description="Helical" evidence="11">
    <location>
        <begin position="112"/>
        <end position="132"/>
    </location>
</feature>
<dbReference type="PANTHER" id="PTHR30341">
    <property type="entry name" value="SODIUM ION/PROTON ANTIPORTER NHAA-RELATED"/>
    <property type="match status" value="1"/>
</dbReference>
<evidence type="ECO:0000256" key="11">
    <source>
        <dbReference type="HAMAP-Rule" id="MF_01844"/>
    </source>
</evidence>
<feature type="transmembrane region" description="Helical" evidence="11">
    <location>
        <begin position="344"/>
        <end position="366"/>
    </location>
</feature>
<dbReference type="AlphaFoldDB" id="A0A839NEX0"/>
<dbReference type="Pfam" id="PF06965">
    <property type="entry name" value="Na_H_antiport_1"/>
    <property type="match status" value="1"/>
</dbReference>
<keyword evidence="6 11" id="KW-1133">Transmembrane helix</keyword>
<feature type="transmembrane region" description="Helical" evidence="11">
    <location>
        <begin position="195"/>
        <end position="212"/>
    </location>
</feature>
<evidence type="ECO:0000256" key="5">
    <source>
        <dbReference type="ARBA" id="ARBA00022692"/>
    </source>
</evidence>
<keyword evidence="10 11" id="KW-0739">Sodium transport</keyword>
<keyword evidence="4 11" id="KW-1003">Cell membrane</keyword>
<dbReference type="Proteomes" id="UP000559182">
    <property type="component" value="Unassembled WGS sequence"/>
</dbReference>
<proteinExistence type="inferred from homology"/>
<feature type="transmembrane region" description="Helical" evidence="11">
    <location>
        <begin position="138"/>
        <end position="158"/>
    </location>
</feature>
<keyword evidence="14" id="KW-1185">Reference proteome</keyword>
<gene>
    <name evidence="11" type="primary">nhaA</name>
    <name evidence="13" type="ORF">FHU39_003070</name>
</gene>
<dbReference type="EMBL" id="JACHVQ010000002">
    <property type="protein sequence ID" value="MBB2893052.1"/>
    <property type="molecule type" value="Genomic_DNA"/>
</dbReference>
<feature type="region of interest" description="Disordered" evidence="12">
    <location>
        <begin position="408"/>
        <end position="440"/>
    </location>
</feature>
<keyword evidence="3 11" id="KW-0050">Antiport</keyword>
<evidence type="ECO:0000256" key="12">
    <source>
        <dbReference type="SAM" id="MobiDB-lite"/>
    </source>
</evidence>
<keyword evidence="5 11" id="KW-0812">Transmembrane</keyword>
<feature type="transmembrane region" description="Helical" evidence="11">
    <location>
        <begin position="29"/>
        <end position="46"/>
    </location>
</feature>
<dbReference type="PANTHER" id="PTHR30341:SF0">
    <property type="entry name" value="NA(+)_H(+) ANTIPORTER NHAA"/>
    <property type="match status" value="1"/>
</dbReference>
<feature type="transmembrane region" description="Helical" evidence="11">
    <location>
        <begin position="170"/>
        <end position="189"/>
    </location>
</feature>
<keyword evidence="2 11" id="KW-0813">Transport</keyword>
<comment type="caution">
    <text evidence="13">The sequence shown here is derived from an EMBL/GenBank/DDBJ whole genome shotgun (WGS) entry which is preliminary data.</text>
</comment>
<evidence type="ECO:0000256" key="8">
    <source>
        <dbReference type="ARBA" id="ARBA00023065"/>
    </source>
</evidence>
<feature type="transmembrane region" description="Helical" evidence="11">
    <location>
        <begin position="219"/>
        <end position="249"/>
    </location>
</feature>
<evidence type="ECO:0000256" key="6">
    <source>
        <dbReference type="ARBA" id="ARBA00022989"/>
    </source>
</evidence>
<protein>
    <recommendedName>
        <fullName evidence="11">Na(+)/H(+) antiporter NhaA</fullName>
    </recommendedName>
    <alternativeName>
        <fullName evidence="11">Sodium/proton antiporter NhaA</fullName>
    </alternativeName>
</protein>